<reference evidence="1 2" key="1">
    <citation type="journal article" date="2022" name="Hortic Res">
        <title>A haplotype resolved chromosomal level avocado genome allows analysis of novel avocado genes.</title>
        <authorList>
            <person name="Nath O."/>
            <person name="Fletcher S.J."/>
            <person name="Hayward A."/>
            <person name="Shaw L.M."/>
            <person name="Masouleh A.K."/>
            <person name="Furtado A."/>
            <person name="Henry R.J."/>
            <person name="Mitter N."/>
        </authorList>
    </citation>
    <scope>NUCLEOTIDE SEQUENCE [LARGE SCALE GENOMIC DNA]</scope>
    <source>
        <strain evidence="2">cv. Hass</strain>
    </source>
</reference>
<dbReference type="Proteomes" id="UP001234297">
    <property type="component" value="Chromosome 5"/>
</dbReference>
<evidence type="ECO:0000313" key="1">
    <source>
        <dbReference type="EMBL" id="KAJ8639737.1"/>
    </source>
</evidence>
<gene>
    <name evidence="1" type="ORF">MRB53_016431</name>
</gene>
<organism evidence="1 2">
    <name type="scientific">Persea americana</name>
    <name type="common">Avocado</name>
    <dbReference type="NCBI Taxonomy" id="3435"/>
    <lineage>
        <taxon>Eukaryota</taxon>
        <taxon>Viridiplantae</taxon>
        <taxon>Streptophyta</taxon>
        <taxon>Embryophyta</taxon>
        <taxon>Tracheophyta</taxon>
        <taxon>Spermatophyta</taxon>
        <taxon>Magnoliopsida</taxon>
        <taxon>Magnoliidae</taxon>
        <taxon>Laurales</taxon>
        <taxon>Lauraceae</taxon>
        <taxon>Persea</taxon>
    </lineage>
</organism>
<comment type="caution">
    <text evidence="1">The sequence shown here is derived from an EMBL/GenBank/DDBJ whole genome shotgun (WGS) entry which is preliminary data.</text>
</comment>
<sequence>MQMLVPKEDPDFLPRRSLVGHIDSSELEKREFWDGEGTERTWLMPKKQIQTCRLWRRPKIADKKARLGVVCYLKKNRGLIILCCFAVDLLEEGWLDRPLQRKEDPGCCRTEQEEFGWFHVHLPLPEKNPD</sequence>
<evidence type="ECO:0000313" key="2">
    <source>
        <dbReference type="Proteomes" id="UP001234297"/>
    </source>
</evidence>
<accession>A0ACC2M3H7</accession>
<proteinExistence type="predicted"/>
<name>A0ACC2M3H7_PERAE</name>
<dbReference type="EMBL" id="CM056813">
    <property type="protein sequence ID" value="KAJ8639737.1"/>
    <property type="molecule type" value="Genomic_DNA"/>
</dbReference>
<keyword evidence="2" id="KW-1185">Reference proteome</keyword>
<protein>
    <submittedName>
        <fullName evidence="1">Uncharacterized protein</fullName>
    </submittedName>
</protein>